<dbReference type="InterPro" id="IPR035986">
    <property type="entry name" value="PKD_dom_sf"/>
</dbReference>
<dbReference type="RefSeq" id="WP_132411679.1">
    <property type="nucleotide sequence ID" value="NZ_SMKA01000160.1"/>
</dbReference>
<dbReference type="Proteomes" id="UP000295075">
    <property type="component" value="Unassembled WGS sequence"/>
</dbReference>
<evidence type="ECO:0000313" key="7">
    <source>
        <dbReference type="EMBL" id="TDC23598.1"/>
    </source>
</evidence>
<keyword evidence="2" id="KW-0720">Serine protease</keyword>
<keyword evidence="8" id="KW-1185">Reference proteome</keyword>
<dbReference type="PANTHER" id="PTHR24276">
    <property type="entry name" value="POLYSERASE-RELATED"/>
    <property type="match status" value="1"/>
</dbReference>
<evidence type="ECO:0000256" key="4">
    <source>
        <dbReference type="SAM" id="SignalP"/>
    </source>
</evidence>
<dbReference type="InterPro" id="IPR000601">
    <property type="entry name" value="PKD_dom"/>
</dbReference>
<evidence type="ECO:0000256" key="1">
    <source>
        <dbReference type="ARBA" id="ARBA00023157"/>
    </source>
</evidence>
<dbReference type="PROSITE" id="PS50240">
    <property type="entry name" value="TRYPSIN_DOM"/>
    <property type="match status" value="1"/>
</dbReference>
<dbReference type="Gene3D" id="2.40.10.10">
    <property type="entry name" value="Trypsin-like serine proteases"/>
    <property type="match status" value="1"/>
</dbReference>
<reference evidence="7 8" key="1">
    <citation type="submission" date="2019-03" db="EMBL/GenBank/DDBJ databases">
        <title>Draft genome sequences of novel Actinobacteria.</title>
        <authorList>
            <person name="Sahin N."/>
            <person name="Ay H."/>
            <person name="Saygin H."/>
        </authorList>
    </citation>
    <scope>NUCLEOTIDE SEQUENCE [LARGE SCALE GENOMIC DNA]</scope>
    <source>
        <strain evidence="7 8">JCM 30547</strain>
    </source>
</reference>
<gene>
    <name evidence="7" type="ORF">E1261_28035</name>
</gene>
<dbReference type="AlphaFoldDB" id="A0A4R4PNC4"/>
<evidence type="ECO:0000313" key="8">
    <source>
        <dbReference type="Proteomes" id="UP000295075"/>
    </source>
</evidence>
<dbReference type="InterPro" id="IPR013783">
    <property type="entry name" value="Ig-like_fold"/>
</dbReference>
<dbReference type="InterPro" id="IPR009003">
    <property type="entry name" value="Peptidase_S1_PA"/>
</dbReference>
<feature type="region of interest" description="Disordered" evidence="3">
    <location>
        <begin position="23"/>
        <end position="44"/>
    </location>
</feature>
<dbReference type="InterPro" id="IPR033116">
    <property type="entry name" value="TRYPSIN_SER"/>
</dbReference>
<dbReference type="SUPFAM" id="SSF50494">
    <property type="entry name" value="Trypsin-like serine proteases"/>
    <property type="match status" value="1"/>
</dbReference>
<dbReference type="InterPro" id="IPR050430">
    <property type="entry name" value="Peptidase_S1"/>
</dbReference>
<feature type="signal peptide" evidence="4">
    <location>
        <begin position="1"/>
        <end position="21"/>
    </location>
</feature>
<dbReference type="SUPFAM" id="SSF49299">
    <property type="entry name" value="PKD domain"/>
    <property type="match status" value="2"/>
</dbReference>
<proteinExistence type="predicted"/>
<dbReference type="EMBL" id="SMKA01000160">
    <property type="protein sequence ID" value="TDC23598.1"/>
    <property type="molecule type" value="Genomic_DNA"/>
</dbReference>
<keyword evidence="2" id="KW-0378">Hydrolase</keyword>
<accession>A0A4R4PNC4</accession>
<dbReference type="Gene3D" id="2.60.40.10">
    <property type="entry name" value="Immunoglobulins"/>
    <property type="match status" value="2"/>
</dbReference>
<dbReference type="InterPro" id="IPR001254">
    <property type="entry name" value="Trypsin_dom"/>
</dbReference>
<dbReference type="SMART" id="SM00089">
    <property type="entry name" value="PKD"/>
    <property type="match status" value="2"/>
</dbReference>
<dbReference type="Pfam" id="PF00089">
    <property type="entry name" value="Trypsin"/>
    <property type="match status" value="1"/>
</dbReference>
<evidence type="ECO:0000259" key="5">
    <source>
        <dbReference type="PROSITE" id="PS50093"/>
    </source>
</evidence>
<keyword evidence="1" id="KW-1015">Disulfide bond</keyword>
<comment type="caution">
    <text evidence="7">The sequence shown here is derived from an EMBL/GenBank/DDBJ whole genome shotgun (WGS) entry which is preliminary data.</text>
</comment>
<dbReference type="CDD" id="cd00146">
    <property type="entry name" value="PKD"/>
    <property type="match status" value="2"/>
</dbReference>
<evidence type="ECO:0000256" key="3">
    <source>
        <dbReference type="SAM" id="MobiDB-lite"/>
    </source>
</evidence>
<feature type="domain" description="PKD" evidence="5">
    <location>
        <begin position="386"/>
        <end position="448"/>
    </location>
</feature>
<dbReference type="PROSITE" id="PS00135">
    <property type="entry name" value="TRYPSIN_SER"/>
    <property type="match status" value="1"/>
</dbReference>
<sequence>MRRLLAAFTALIAFTPGLAHAGTTPYDAVNPNQTEPSGGPTTQIIGGQEAFVRDHPFIIAMLREGGARPQGQTCTAAVVARRVIVTAAHCKDGQGAKSMLYGSDDLTKAGGTKLAVKEYLQHPNYQPPNGWQQGWDVGIVVTETDIPVPAGYQYPRVASSADGTLDDPGRKALLLGYGRVRDGENEFGHLKKVENFPLVDGRNTCGSFGSFNDAYMICGGYADGHDGICQGDSGGPMLVDGVVIGVASWVKTGCGSYGAWGKLTGVMGDWANETIKKYTEEPGAPTASFTANCANSLTCAFDGSASTDPDGTIASYSWEFGDTQTGTGATPYNTYSTAGTYTVKLTVTDNSGKTASTTKQVQAGAPPAGQPPKAAFTVQCQWAACTFNGTGSTDPDNDITSYAWTYGDGKTGTGATATNTYPNTQKTYTAQLKVTDRTGNTSTATKQVQCWSVGAQAFCFPQ</sequence>
<dbReference type="InterPro" id="IPR022409">
    <property type="entry name" value="PKD/Chitinase_dom"/>
</dbReference>
<organism evidence="7 8">
    <name type="scientific">Kribbella albertanoniae</name>
    <dbReference type="NCBI Taxonomy" id="1266829"/>
    <lineage>
        <taxon>Bacteria</taxon>
        <taxon>Bacillati</taxon>
        <taxon>Actinomycetota</taxon>
        <taxon>Actinomycetes</taxon>
        <taxon>Propionibacteriales</taxon>
        <taxon>Kribbellaceae</taxon>
        <taxon>Kribbella</taxon>
    </lineage>
</organism>
<dbReference type="InterPro" id="IPR043504">
    <property type="entry name" value="Peptidase_S1_PA_chymotrypsin"/>
</dbReference>
<dbReference type="OrthoDB" id="3657335at2"/>
<feature type="domain" description="Peptidase S1" evidence="6">
    <location>
        <begin position="44"/>
        <end position="276"/>
    </location>
</feature>
<feature type="compositionally biased region" description="Polar residues" evidence="3">
    <location>
        <begin position="30"/>
        <end position="44"/>
    </location>
</feature>
<feature type="chain" id="PRO_5020697637" evidence="4">
    <location>
        <begin position="22"/>
        <end position="462"/>
    </location>
</feature>
<dbReference type="PROSITE" id="PS00134">
    <property type="entry name" value="TRYPSIN_HIS"/>
    <property type="match status" value="1"/>
</dbReference>
<dbReference type="GO" id="GO:0004252">
    <property type="term" value="F:serine-type endopeptidase activity"/>
    <property type="evidence" value="ECO:0007669"/>
    <property type="project" value="InterPro"/>
</dbReference>
<feature type="domain" description="PKD" evidence="5">
    <location>
        <begin position="282"/>
        <end position="363"/>
    </location>
</feature>
<dbReference type="PANTHER" id="PTHR24276:SF98">
    <property type="entry name" value="FI18310P1-RELATED"/>
    <property type="match status" value="1"/>
</dbReference>
<dbReference type="SMART" id="SM00020">
    <property type="entry name" value="Tryp_SPc"/>
    <property type="match status" value="1"/>
</dbReference>
<name>A0A4R4PNC4_9ACTN</name>
<evidence type="ECO:0000259" key="6">
    <source>
        <dbReference type="PROSITE" id="PS50240"/>
    </source>
</evidence>
<dbReference type="GO" id="GO:0006508">
    <property type="term" value="P:proteolysis"/>
    <property type="evidence" value="ECO:0007669"/>
    <property type="project" value="UniProtKB-KW"/>
</dbReference>
<protein>
    <submittedName>
        <fullName evidence="7">Trypsin-like serine protease</fullName>
    </submittedName>
</protein>
<dbReference type="InterPro" id="IPR018114">
    <property type="entry name" value="TRYPSIN_HIS"/>
</dbReference>
<dbReference type="GO" id="GO:0005975">
    <property type="term" value="P:carbohydrate metabolic process"/>
    <property type="evidence" value="ECO:0007669"/>
    <property type="project" value="UniProtKB-ARBA"/>
</dbReference>
<dbReference type="Pfam" id="PF18911">
    <property type="entry name" value="PKD_4"/>
    <property type="match status" value="2"/>
</dbReference>
<keyword evidence="2 7" id="KW-0645">Protease</keyword>
<evidence type="ECO:0000256" key="2">
    <source>
        <dbReference type="RuleBase" id="RU363034"/>
    </source>
</evidence>
<keyword evidence="4" id="KW-0732">Signal</keyword>
<dbReference type="PROSITE" id="PS50093">
    <property type="entry name" value="PKD"/>
    <property type="match status" value="2"/>
</dbReference>